<dbReference type="HOGENOM" id="CLU_075629_1_0_1"/>
<dbReference type="Proteomes" id="UP000018888">
    <property type="component" value="Unassembled WGS sequence"/>
</dbReference>
<proteinExistence type="predicted"/>
<dbReference type="EMBL" id="KI297530">
    <property type="protein sequence ID" value="ERZ99998.1"/>
    <property type="molecule type" value="Genomic_DNA"/>
</dbReference>
<reference evidence="1" key="2">
    <citation type="submission" date="2013-07" db="EMBL/GenBank/DDBJ databases">
        <title>The genome of an arbuscular mycorrhizal fungus provides insights into the evolution of the oldest plant symbiosis.</title>
        <authorList>
            <consortium name="DOE Joint Genome Institute"/>
            <person name="Tisserant E."/>
            <person name="Malbreil M."/>
            <person name="Kuo A."/>
            <person name="Kohler A."/>
            <person name="Symeonidi A."/>
            <person name="Balestrini R."/>
            <person name="Charron P."/>
            <person name="Duensing N."/>
            <person name="Frei-dit-Frey N."/>
            <person name="Gianinazzi-Pearson V."/>
            <person name="Gilbert B."/>
            <person name="Handa Y."/>
            <person name="Hijri M."/>
            <person name="Kaul R."/>
            <person name="Kawaguchi M."/>
            <person name="Krajinski F."/>
            <person name="Lammers P."/>
            <person name="Lapierre D."/>
            <person name="Masclaux F.G."/>
            <person name="Murat C."/>
            <person name="Morin E."/>
            <person name="Ndikumana S."/>
            <person name="Pagni M."/>
            <person name="Petitpierre D."/>
            <person name="Requena N."/>
            <person name="Rosikiewicz P."/>
            <person name="Riley R."/>
            <person name="Saito K."/>
            <person name="San Clemente H."/>
            <person name="Shapiro H."/>
            <person name="van Tuinen D."/>
            <person name="Becard G."/>
            <person name="Bonfante P."/>
            <person name="Paszkowski U."/>
            <person name="Shachar-Hill Y."/>
            <person name="Young J.P."/>
            <person name="Sanders I.R."/>
            <person name="Henrissat B."/>
            <person name="Rensing S.A."/>
            <person name="Grigoriev I.V."/>
            <person name="Corradi N."/>
            <person name="Roux C."/>
            <person name="Martin F."/>
        </authorList>
    </citation>
    <scope>NUCLEOTIDE SEQUENCE</scope>
    <source>
        <strain evidence="1">DAOM 197198</strain>
    </source>
</reference>
<evidence type="ECO:0000313" key="3">
    <source>
        <dbReference type="Proteomes" id="UP000018888"/>
    </source>
</evidence>
<organism evidence="1">
    <name type="scientific">Rhizophagus irregularis (strain DAOM 181602 / DAOM 197198 / MUCL 43194)</name>
    <name type="common">Arbuscular mycorrhizal fungus</name>
    <name type="synonym">Glomus intraradices</name>
    <dbReference type="NCBI Taxonomy" id="747089"/>
    <lineage>
        <taxon>Eukaryota</taxon>
        <taxon>Fungi</taxon>
        <taxon>Fungi incertae sedis</taxon>
        <taxon>Mucoromycota</taxon>
        <taxon>Glomeromycotina</taxon>
        <taxon>Glomeromycetes</taxon>
        <taxon>Glomerales</taxon>
        <taxon>Glomeraceae</taxon>
        <taxon>Rhizophagus</taxon>
    </lineage>
</organism>
<protein>
    <recommendedName>
        <fullName evidence="4">Restriction endonuclease domain-containing protein</fullName>
    </recommendedName>
</protein>
<accession>U9SVP3</accession>
<dbReference type="VEuPathDB" id="FungiDB:RhiirFUN_009912"/>
<evidence type="ECO:0000313" key="1">
    <source>
        <dbReference type="EMBL" id="ERZ99998.1"/>
    </source>
</evidence>
<dbReference type="EMBL" id="AUPC02000369">
    <property type="protein sequence ID" value="POG60801.1"/>
    <property type="molecule type" value="Genomic_DNA"/>
</dbReference>
<keyword evidence="3" id="KW-1185">Reference proteome</keyword>
<evidence type="ECO:0008006" key="4">
    <source>
        <dbReference type="Google" id="ProtNLM"/>
    </source>
</evidence>
<gene>
    <name evidence="2" type="ORF">GLOIN_2v1709556</name>
    <name evidence="1" type="ORF">GLOINDRAFT_273185</name>
</gene>
<dbReference type="AlphaFoldDB" id="U9SVP3"/>
<name>U9SVP3_RHIID</name>
<sequence length="290" mass="33106">MADADAGVAPNQTLVLNYYRNLWWKSGEFSSKAKWEEVTLPYVLVDNVSLREYELRTDKFNIRGVWEWKNNKVMIYELPSKPHETCIYAINKVISRACTAVDYTNSRILNLGATRTHADDSGKEADSCFRPMKARVPAPTGSDGESEPWPNVVVEVAYTESTDHVLEKVKEYWLPDLSRVHDVIVVKIDPVPDGEIPLRMQAWHFCVNDRRTRSAPPEARTHFEFGTYDGNNPPNQLNIVPGMCLINIDLNCLYHEAYPGTQIPTPPTLPDPIVLDFYQVLDEFLCAYRV</sequence>
<reference evidence="2 3" key="3">
    <citation type="journal article" date="2018" name="New Phytol.">
        <title>High intraspecific genome diversity in the model arbuscular mycorrhizal symbiont Rhizophagus irregularis.</title>
        <authorList>
            <person name="Chen E.C.H."/>
            <person name="Morin E."/>
            <person name="Beaudet D."/>
            <person name="Noel J."/>
            <person name="Yildirir G."/>
            <person name="Ndikumana S."/>
            <person name="Charron P."/>
            <person name="St-Onge C."/>
            <person name="Giorgi J."/>
            <person name="Kruger M."/>
            <person name="Marton T."/>
            <person name="Ropars J."/>
            <person name="Grigoriev I.V."/>
            <person name="Hainaut M."/>
            <person name="Henrissat B."/>
            <person name="Roux C."/>
            <person name="Martin F."/>
            <person name="Corradi N."/>
        </authorList>
    </citation>
    <scope>NUCLEOTIDE SEQUENCE [LARGE SCALE GENOMIC DNA]</scope>
    <source>
        <strain evidence="3">DAOM 181602 / DAOM 197198 / MUCL 43194</strain>
        <strain evidence="2">DAOM 197198</strain>
    </source>
</reference>
<reference evidence="2 3" key="1">
    <citation type="journal article" date="2013" name="Proc. Natl. Acad. Sci. U.S.A.">
        <title>Genome of an arbuscular mycorrhizal fungus provides insight into the oldest plant symbiosis.</title>
        <authorList>
            <person name="Tisserant E."/>
            <person name="Malbreil M."/>
            <person name="Kuo A."/>
            <person name="Kohler A."/>
            <person name="Symeonidi A."/>
            <person name="Balestrini R."/>
            <person name="Charron P."/>
            <person name="Duensing N."/>
            <person name="Frei Dit Frey N."/>
            <person name="Gianinazzi-Pearson V."/>
            <person name="Gilbert L.B."/>
            <person name="Handa Y."/>
            <person name="Herr J.R."/>
            <person name="Hijri M."/>
            <person name="Koul R."/>
            <person name="Kawaguchi M."/>
            <person name="Krajinski F."/>
            <person name="Lammers P.J."/>
            <person name="Masclaux F.G."/>
            <person name="Murat C."/>
            <person name="Morin E."/>
            <person name="Ndikumana S."/>
            <person name="Pagni M."/>
            <person name="Petitpierre D."/>
            <person name="Requena N."/>
            <person name="Rosikiewicz P."/>
            <person name="Riley R."/>
            <person name="Saito K."/>
            <person name="San Clemente H."/>
            <person name="Shapiro H."/>
            <person name="van Tuinen D."/>
            <person name="Becard G."/>
            <person name="Bonfante P."/>
            <person name="Paszkowski U."/>
            <person name="Shachar-Hill Y.Y."/>
            <person name="Tuskan G.A."/>
            <person name="Young P.W."/>
            <person name="Sanders I.R."/>
            <person name="Henrissat B."/>
            <person name="Rensing S.A."/>
            <person name="Grigoriev I.V."/>
            <person name="Corradi N."/>
            <person name="Roux C."/>
            <person name="Martin F."/>
        </authorList>
    </citation>
    <scope>NUCLEOTIDE SEQUENCE [LARGE SCALE GENOMIC DNA]</scope>
    <source>
        <strain evidence="3">DAOM 181602 / DAOM 197198 / MUCL 43194</strain>
        <strain evidence="2">DAOM 197198</strain>
    </source>
</reference>
<evidence type="ECO:0000313" key="2">
    <source>
        <dbReference type="EMBL" id="POG60801.1"/>
    </source>
</evidence>